<keyword evidence="3" id="KW-1185">Reference proteome</keyword>
<gene>
    <name evidence="2" type="ORF">EJB05_29441</name>
</gene>
<dbReference type="AlphaFoldDB" id="A0A5J9UUZ3"/>
<proteinExistence type="predicted"/>
<feature type="compositionally biased region" description="Low complexity" evidence="1">
    <location>
        <begin position="58"/>
        <end position="71"/>
    </location>
</feature>
<comment type="caution">
    <text evidence="2">The sequence shown here is derived from an EMBL/GenBank/DDBJ whole genome shotgun (WGS) entry which is preliminary data.</text>
</comment>
<dbReference type="PANTHER" id="PTHR35361">
    <property type="entry name" value="OS08G0443700 PROTEIN"/>
    <property type="match status" value="1"/>
</dbReference>
<dbReference type="Pfam" id="PF15365">
    <property type="entry name" value="PNRC"/>
    <property type="match status" value="1"/>
</dbReference>
<dbReference type="PANTHER" id="PTHR35361:SF1">
    <property type="entry name" value="OS08G0443700 PROTEIN"/>
    <property type="match status" value="1"/>
</dbReference>
<feature type="region of interest" description="Disordered" evidence="1">
    <location>
        <begin position="13"/>
        <end position="123"/>
    </location>
</feature>
<dbReference type="OrthoDB" id="675880at2759"/>
<evidence type="ECO:0000313" key="2">
    <source>
        <dbReference type="EMBL" id="TVU26870.1"/>
    </source>
</evidence>
<feature type="non-terminal residue" evidence="2">
    <location>
        <position position="1"/>
    </location>
</feature>
<evidence type="ECO:0000256" key="1">
    <source>
        <dbReference type="SAM" id="MobiDB-lite"/>
    </source>
</evidence>
<evidence type="ECO:0000313" key="3">
    <source>
        <dbReference type="Proteomes" id="UP000324897"/>
    </source>
</evidence>
<dbReference type="GO" id="GO:0016071">
    <property type="term" value="P:mRNA metabolic process"/>
    <property type="evidence" value="ECO:0007669"/>
    <property type="project" value="UniProtKB-ARBA"/>
</dbReference>
<dbReference type="Gramene" id="TVU26870">
    <property type="protein sequence ID" value="TVU26870"/>
    <property type="gene ID" value="EJB05_29441"/>
</dbReference>
<dbReference type="Proteomes" id="UP000324897">
    <property type="component" value="Chromosome 2"/>
</dbReference>
<protein>
    <submittedName>
        <fullName evidence="2">Uncharacterized protein</fullName>
    </submittedName>
</protein>
<accession>A0A5J9UUZ3</accession>
<organism evidence="2 3">
    <name type="scientific">Eragrostis curvula</name>
    <name type="common">weeping love grass</name>
    <dbReference type="NCBI Taxonomy" id="38414"/>
    <lineage>
        <taxon>Eukaryota</taxon>
        <taxon>Viridiplantae</taxon>
        <taxon>Streptophyta</taxon>
        <taxon>Embryophyta</taxon>
        <taxon>Tracheophyta</taxon>
        <taxon>Spermatophyta</taxon>
        <taxon>Magnoliopsida</taxon>
        <taxon>Liliopsida</taxon>
        <taxon>Poales</taxon>
        <taxon>Poaceae</taxon>
        <taxon>PACMAD clade</taxon>
        <taxon>Chloridoideae</taxon>
        <taxon>Eragrostideae</taxon>
        <taxon>Eragrostidinae</taxon>
        <taxon>Eragrostis</taxon>
    </lineage>
</organism>
<dbReference type="EMBL" id="RWGY01000013">
    <property type="protein sequence ID" value="TVU26870.1"/>
    <property type="molecule type" value="Genomic_DNA"/>
</dbReference>
<name>A0A5J9UUZ3_9POAL</name>
<sequence>MAIPVARVHLAMAHAGRSSRATPDPTGVEDGTNAAPDAVVLPKQSPPPKPGRADAEESNSSANSRPASSSEKWSSNKRAISVSGAASAERWDARKQPRPVRAKEVDDDDKSSTGSNDVEVEKQKALEYAGPGFIVSPEPGMLPMPSFMLRVA</sequence>
<dbReference type="InterPro" id="IPR028322">
    <property type="entry name" value="PNRC-like_rgn"/>
</dbReference>
<reference evidence="2 3" key="1">
    <citation type="journal article" date="2019" name="Sci. Rep.">
        <title>A high-quality genome of Eragrostis curvula grass provides insights into Poaceae evolution and supports new strategies to enhance forage quality.</title>
        <authorList>
            <person name="Carballo J."/>
            <person name="Santos B.A.C.M."/>
            <person name="Zappacosta D."/>
            <person name="Garbus I."/>
            <person name="Selva J.P."/>
            <person name="Gallo C.A."/>
            <person name="Diaz A."/>
            <person name="Albertini E."/>
            <person name="Caccamo M."/>
            <person name="Echenique V."/>
        </authorList>
    </citation>
    <scope>NUCLEOTIDE SEQUENCE [LARGE SCALE GENOMIC DNA]</scope>
    <source>
        <strain evidence="3">cv. Victoria</strain>
        <tissue evidence="2">Leaf</tissue>
    </source>
</reference>